<evidence type="ECO:0000313" key="3">
    <source>
        <dbReference type="Proteomes" id="UP000195106"/>
    </source>
</evidence>
<sequence>MTGATRRRRRTLIAVLVVVAVLAALYLLRLGALAVFATEGDVPAVSAIPLPEGSTVVDRREECGSGGCWILVSVLPPTGTTPAELAAGLGATPQARIPGTPWDPRTVSLRAEVQGELLVIQADLWSQEDVP</sequence>
<dbReference type="AlphaFoldDB" id="A0A251XR33"/>
<keyword evidence="1" id="KW-0472">Membrane</keyword>
<evidence type="ECO:0000313" key="2">
    <source>
        <dbReference type="EMBL" id="OUE07977.1"/>
    </source>
</evidence>
<evidence type="ECO:0000256" key="1">
    <source>
        <dbReference type="SAM" id="Phobius"/>
    </source>
</evidence>
<comment type="caution">
    <text evidence="2">The sequence shown here is derived from an EMBL/GenBank/DDBJ whole genome shotgun (WGS) entry which is preliminary data.</text>
</comment>
<proteinExistence type="predicted"/>
<keyword evidence="1" id="KW-1133">Transmembrane helix</keyword>
<dbReference type="Proteomes" id="UP000195106">
    <property type="component" value="Unassembled WGS sequence"/>
</dbReference>
<organism evidence="2 3">
    <name type="scientific">Clavibacter michiganensis</name>
    <dbReference type="NCBI Taxonomy" id="28447"/>
    <lineage>
        <taxon>Bacteria</taxon>
        <taxon>Bacillati</taxon>
        <taxon>Actinomycetota</taxon>
        <taxon>Actinomycetes</taxon>
        <taxon>Micrococcales</taxon>
        <taxon>Microbacteriaceae</taxon>
        <taxon>Clavibacter</taxon>
    </lineage>
</organism>
<accession>A0A251XR33</accession>
<gene>
    <name evidence="2" type="ORF">CMsap09_03430</name>
</gene>
<reference evidence="2 3" key="1">
    <citation type="submission" date="2016-08" db="EMBL/GenBank/DDBJ databases">
        <title>Genome sequence of Clavibacter michiganensis spp. strain CASJ009.</title>
        <authorList>
            <person name="Thapa S.P."/>
            <person name="Coaker G."/>
        </authorList>
    </citation>
    <scope>NUCLEOTIDE SEQUENCE [LARGE SCALE GENOMIC DNA]</scope>
    <source>
        <strain evidence="2">CASJ009</strain>
    </source>
</reference>
<dbReference type="EMBL" id="MDHJ01000001">
    <property type="protein sequence ID" value="OUE07977.1"/>
    <property type="molecule type" value="Genomic_DNA"/>
</dbReference>
<name>A0A251XR33_9MICO</name>
<feature type="transmembrane region" description="Helical" evidence="1">
    <location>
        <begin position="12"/>
        <end position="37"/>
    </location>
</feature>
<keyword evidence="1" id="KW-0812">Transmembrane</keyword>
<protein>
    <submittedName>
        <fullName evidence="2">Uncharacterized protein</fullName>
    </submittedName>
</protein>